<evidence type="ECO:0000313" key="3">
    <source>
        <dbReference type="Proteomes" id="UP001059596"/>
    </source>
</evidence>
<feature type="compositionally biased region" description="Basic and acidic residues" evidence="1">
    <location>
        <begin position="12"/>
        <end position="24"/>
    </location>
</feature>
<keyword evidence="3" id="KW-1185">Reference proteome</keyword>
<name>A0A9P9YBG1_9MUSC</name>
<comment type="caution">
    <text evidence="2">The sequence shown here is derived from an EMBL/GenBank/DDBJ whole genome shotgun (WGS) entry which is preliminary data.</text>
</comment>
<organism evidence="2 3">
    <name type="scientific">Drosophila gunungcola</name>
    <name type="common">fruit fly</name>
    <dbReference type="NCBI Taxonomy" id="103775"/>
    <lineage>
        <taxon>Eukaryota</taxon>
        <taxon>Metazoa</taxon>
        <taxon>Ecdysozoa</taxon>
        <taxon>Arthropoda</taxon>
        <taxon>Hexapoda</taxon>
        <taxon>Insecta</taxon>
        <taxon>Pterygota</taxon>
        <taxon>Neoptera</taxon>
        <taxon>Endopterygota</taxon>
        <taxon>Diptera</taxon>
        <taxon>Brachycera</taxon>
        <taxon>Muscomorpha</taxon>
        <taxon>Ephydroidea</taxon>
        <taxon>Drosophilidae</taxon>
        <taxon>Drosophila</taxon>
        <taxon>Sophophora</taxon>
    </lineage>
</organism>
<evidence type="ECO:0000256" key="1">
    <source>
        <dbReference type="SAM" id="MobiDB-lite"/>
    </source>
</evidence>
<protein>
    <submittedName>
        <fullName evidence="2">Uncharacterized protein</fullName>
    </submittedName>
</protein>
<gene>
    <name evidence="2" type="ORF">M5D96_013369</name>
</gene>
<reference evidence="2" key="1">
    <citation type="journal article" date="2023" name="Genome Biol. Evol.">
        <title>Long-read-based Genome Assembly of Drosophila gunungcola Reveals Fewer Chemosensory Genes in Flower-breeding Species.</title>
        <authorList>
            <person name="Negi A."/>
            <person name="Liao B.Y."/>
            <person name="Yeh S.D."/>
        </authorList>
    </citation>
    <scope>NUCLEOTIDE SEQUENCE</scope>
    <source>
        <strain evidence="2">Sukarami</strain>
    </source>
</reference>
<feature type="region of interest" description="Disordered" evidence="1">
    <location>
        <begin position="1"/>
        <end position="24"/>
    </location>
</feature>
<dbReference type="EMBL" id="JAMKOV010000094">
    <property type="protein sequence ID" value="KAI8033873.1"/>
    <property type="molecule type" value="Genomic_DNA"/>
</dbReference>
<dbReference type="Proteomes" id="UP001059596">
    <property type="component" value="Unassembled WGS sequence"/>
</dbReference>
<proteinExistence type="predicted"/>
<evidence type="ECO:0000313" key="2">
    <source>
        <dbReference type="EMBL" id="KAI8033873.1"/>
    </source>
</evidence>
<dbReference type="AlphaFoldDB" id="A0A9P9YBG1"/>
<accession>A0A9P9YBG1</accession>
<sequence>MDVVVVGDEDEDRRRGDDEGHAGCRIEDSGLETVAWWDGKGSGEMVTLMIAARRRLETPERVLVIIPRRTTSAETIALNK</sequence>